<protein>
    <submittedName>
        <fullName evidence="5">TatD DNase family protein</fullName>
    </submittedName>
</protein>
<evidence type="ECO:0000256" key="1">
    <source>
        <dbReference type="ARBA" id="ARBA00009275"/>
    </source>
</evidence>
<dbReference type="SUPFAM" id="SSF51556">
    <property type="entry name" value="Metallo-dependent hydrolases"/>
    <property type="match status" value="1"/>
</dbReference>
<evidence type="ECO:0000256" key="2">
    <source>
        <dbReference type="ARBA" id="ARBA00022723"/>
    </source>
</evidence>
<feature type="binding site" evidence="4">
    <location>
        <position position="166"/>
    </location>
    <ligand>
        <name>a divalent metal cation</name>
        <dbReference type="ChEBI" id="CHEBI:60240"/>
        <label>2</label>
    </ligand>
</feature>
<proteinExistence type="inferred from homology"/>
<dbReference type="OrthoDB" id="9775608at2"/>
<dbReference type="GO" id="GO:0016788">
    <property type="term" value="F:hydrolase activity, acting on ester bonds"/>
    <property type="evidence" value="ECO:0007669"/>
    <property type="project" value="InterPro"/>
</dbReference>
<dbReference type="Gene3D" id="3.20.20.140">
    <property type="entry name" value="Metal-dependent hydrolases"/>
    <property type="match status" value="1"/>
</dbReference>
<dbReference type="EMBL" id="FXTI01000006">
    <property type="protein sequence ID" value="SMO73023.1"/>
    <property type="molecule type" value="Genomic_DNA"/>
</dbReference>
<gene>
    <name evidence="5" type="ORF">SAMN06264849_106136</name>
</gene>
<name>A0A521DMU4_9BACL</name>
<dbReference type="AlphaFoldDB" id="A0A521DMU4"/>
<evidence type="ECO:0000256" key="3">
    <source>
        <dbReference type="ARBA" id="ARBA00022801"/>
    </source>
</evidence>
<feature type="binding site" evidence="4">
    <location>
        <position position="100"/>
    </location>
    <ligand>
        <name>a divalent metal cation</name>
        <dbReference type="ChEBI" id="CHEBI:60240"/>
        <label>1</label>
    </ligand>
</feature>
<dbReference type="CDD" id="cd01310">
    <property type="entry name" value="TatD_DNAse"/>
    <property type="match status" value="1"/>
</dbReference>
<organism evidence="5 6">
    <name type="scientific">Melghirimyces algeriensis</name>
    <dbReference type="NCBI Taxonomy" id="910412"/>
    <lineage>
        <taxon>Bacteria</taxon>
        <taxon>Bacillati</taxon>
        <taxon>Bacillota</taxon>
        <taxon>Bacilli</taxon>
        <taxon>Bacillales</taxon>
        <taxon>Thermoactinomycetaceae</taxon>
        <taxon>Melghirimyces</taxon>
    </lineage>
</organism>
<feature type="binding site" evidence="4">
    <location>
        <position position="14"/>
    </location>
    <ligand>
        <name>a divalent metal cation</name>
        <dbReference type="ChEBI" id="CHEBI:60240"/>
        <label>1</label>
    </ligand>
</feature>
<keyword evidence="2 4" id="KW-0479">Metal-binding</keyword>
<dbReference type="InterPro" id="IPR001130">
    <property type="entry name" value="TatD-like"/>
</dbReference>
<dbReference type="RefSeq" id="WP_142505717.1">
    <property type="nucleotide sequence ID" value="NZ_FXTI01000006.1"/>
</dbReference>
<evidence type="ECO:0000313" key="6">
    <source>
        <dbReference type="Proteomes" id="UP000315636"/>
    </source>
</evidence>
<sequence>MKGKKGMIRLVDTHVHWDQFPEGEWDAIVARSKKAGVMKVVGVGTGIASCNALIRAKQRFPDFLDIAFGFHPEQTVNWEEVNGILGLIREHRALLSGVGEVGLPWYSLAVEKRKEPADSEFRGVLEQFLQLAVEMDLPVLLHAVHHRAEEAFQMLCAHRVQRAVFHWIKAPERILYKIADAGYMVSVTPEVCYRDRDRRWVRGIPISSLLLETDAPWRYGGPFRGAPSDPAAVRRVAEAVSQVRQASLLEVATQTTANATRLFNPY</sequence>
<dbReference type="InterPro" id="IPR032466">
    <property type="entry name" value="Metal_Hydrolase"/>
</dbReference>
<reference evidence="5 6" key="1">
    <citation type="submission" date="2017-05" db="EMBL/GenBank/DDBJ databases">
        <authorList>
            <person name="Varghese N."/>
            <person name="Submissions S."/>
        </authorList>
    </citation>
    <scope>NUCLEOTIDE SEQUENCE [LARGE SCALE GENOMIC DNA]</scope>
    <source>
        <strain evidence="5 6">DSM 45474</strain>
    </source>
</reference>
<feature type="binding site" evidence="4">
    <location>
        <position position="142"/>
    </location>
    <ligand>
        <name>a divalent metal cation</name>
        <dbReference type="ChEBI" id="CHEBI:60240"/>
        <label>2</label>
    </ligand>
</feature>
<accession>A0A521DMU4</accession>
<dbReference type="Proteomes" id="UP000315636">
    <property type="component" value="Unassembled WGS sequence"/>
</dbReference>
<dbReference type="PANTHER" id="PTHR46317:SF1">
    <property type="entry name" value="HYDROLASE, TATD FAMILY"/>
    <property type="match status" value="1"/>
</dbReference>
<keyword evidence="3" id="KW-0378">Hydrolase</keyword>
<keyword evidence="6" id="KW-1185">Reference proteome</keyword>
<evidence type="ECO:0000256" key="4">
    <source>
        <dbReference type="PIRSR" id="PIRSR005902-1"/>
    </source>
</evidence>
<dbReference type="Pfam" id="PF01026">
    <property type="entry name" value="TatD_DNase"/>
    <property type="match status" value="1"/>
</dbReference>
<dbReference type="PIRSF" id="PIRSF005902">
    <property type="entry name" value="DNase_TatD"/>
    <property type="match status" value="1"/>
</dbReference>
<dbReference type="PANTHER" id="PTHR46317">
    <property type="entry name" value="HYDROLASE OF PHP SUPERFAMILY-RELATED PROTEIN"/>
    <property type="match status" value="1"/>
</dbReference>
<feature type="binding site" evidence="4">
    <location>
        <position position="16"/>
    </location>
    <ligand>
        <name>a divalent metal cation</name>
        <dbReference type="ChEBI" id="CHEBI:60240"/>
        <label>1</label>
    </ligand>
</feature>
<evidence type="ECO:0000313" key="5">
    <source>
        <dbReference type="EMBL" id="SMO73023.1"/>
    </source>
</evidence>
<comment type="similarity">
    <text evidence="1">Belongs to the metallo-dependent hydrolases superfamily. TatD-type hydrolase family.</text>
</comment>
<feature type="binding site" evidence="4">
    <location>
        <position position="214"/>
    </location>
    <ligand>
        <name>a divalent metal cation</name>
        <dbReference type="ChEBI" id="CHEBI:60240"/>
        <label>1</label>
    </ligand>
</feature>
<dbReference type="GO" id="GO:0046872">
    <property type="term" value="F:metal ion binding"/>
    <property type="evidence" value="ECO:0007669"/>
    <property type="project" value="UniProtKB-KW"/>
</dbReference>